<dbReference type="STRING" id="758793.BRPE64_CCDS00160"/>
<organism evidence="1 2">
    <name type="scientific">Caballeronia insecticola</name>
    <dbReference type="NCBI Taxonomy" id="758793"/>
    <lineage>
        <taxon>Bacteria</taxon>
        <taxon>Pseudomonadati</taxon>
        <taxon>Pseudomonadota</taxon>
        <taxon>Betaproteobacteria</taxon>
        <taxon>Burkholderiales</taxon>
        <taxon>Burkholderiaceae</taxon>
        <taxon>Caballeronia</taxon>
    </lineage>
</organism>
<keyword evidence="2" id="KW-1185">Reference proteome</keyword>
<reference evidence="1 2" key="1">
    <citation type="journal article" date="2013" name="Genome Announc.">
        <title>Complete Genome Sequence of Burkholderia sp. Strain RPE64, Bacterial Symbiont of the Bean Bug Riptortus pedestris.</title>
        <authorList>
            <person name="Shibata T.F."/>
            <person name="Maeda T."/>
            <person name="Nikoh N."/>
            <person name="Yamaguchi K."/>
            <person name="Oshima K."/>
            <person name="Hattori M."/>
            <person name="Nishiyama T."/>
            <person name="Hasebe M."/>
            <person name="Fukatsu T."/>
            <person name="Kikuchi Y."/>
            <person name="Shigenobu S."/>
        </authorList>
    </citation>
    <scope>NUCLEOTIDE SEQUENCE [LARGE SCALE GENOMIC DNA]</scope>
</reference>
<sequence>MRRHASSTARWVAVRERRVREWRPGVYPDRVPARPESVIRET</sequence>
<accession>R4WNH9</accession>
<dbReference type="Proteomes" id="UP000013966">
    <property type="component" value="Chromosome 3"/>
</dbReference>
<dbReference type="AlphaFoldDB" id="R4WNH9"/>
<protein>
    <submittedName>
        <fullName evidence="1">Uncharacterized protein</fullName>
    </submittedName>
</protein>
<proteinExistence type="predicted"/>
<evidence type="ECO:0000313" key="2">
    <source>
        <dbReference type="Proteomes" id="UP000013966"/>
    </source>
</evidence>
<evidence type="ECO:0000313" key="1">
    <source>
        <dbReference type="EMBL" id="BAN26099.1"/>
    </source>
</evidence>
<reference evidence="1 2" key="2">
    <citation type="journal article" date="2018" name="Int. J. Syst. Evol. Microbiol.">
        <title>Burkholderia insecticola sp. nov., a gut symbiotic bacterium of the bean bug Riptortus pedestris.</title>
        <authorList>
            <person name="Takeshita K."/>
            <person name="Tamaki H."/>
            <person name="Ohbayashi T."/>
            <person name="Meng X.-Y."/>
            <person name="Sone T."/>
            <person name="Mitani Y."/>
            <person name="Peeters C."/>
            <person name="Kikuchi Y."/>
            <person name="Vandamme P."/>
        </authorList>
    </citation>
    <scope>NUCLEOTIDE SEQUENCE [LARGE SCALE GENOMIC DNA]</scope>
    <source>
        <strain evidence="1">RPE64</strain>
    </source>
</reference>
<dbReference type="KEGG" id="buo:BRPE64_CCDS00160"/>
<name>R4WNH9_9BURK</name>
<gene>
    <name evidence="1" type="ORF">BRPE64_CCDS00160</name>
</gene>
<dbReference type="EMBL" id="AP013060">
    <property type="protein sequence ID" value="BAN26099.1"/>
    <property type="molecule type" value="Genomic_DNA"/>
</dbReference>
<dbReference type="HOGENOM" id="CLU_3248354_0_0_4"/>